<evidence type="ECO:0000313" key="1">
    <source>
        <dbReference type="EMBL" id="OGH01140.1"/>
    </source>
</evidence>
<dbReference type="EMBL" id="MFNF01000039">
    <property type="protein sequence ID" value="OGH01140.1"/>
    <property type="molecule type" value="Genomic_DNA"/>
</dbReference>
<organism evidence="1 2">
    <name type="scientific">Candidatus Lambdaproteobacteria bacterium RIFOXYD2_FULL_56_26</name>
    <dbReference type="NCBI Taxonomy" id="1817773"/>
    <lineage>
        <taxon>Bacteria</taxon>
        <taxon>Pseudomonadati</taxon>
        <taxon>Pseudomonadota</taxon>
        <taxon>Candidatus Lambdaproteobacteria</taxon>
    </lineage>
</organism>
<name>A0A1F6GT12_9PROT</name>
<evidence type="ECO:0000313" key="2">
    <source>
        <dbReference type="Proteomes" id="UP000177583"/>
    </source>
</evidence>
<proteinExistence type="predicted"/>
<dbReference type="Proteomes" id="UP000177583">
    <property type="component" value="Unassembled WGS sequence"/>
</dbReference>
<dbReference type="Pfam" id="PF10023">
    <property type="entry name" value="Aminopep"/>
    <property type="match status" value="1"/>
</dbReference>
<sequence>MLLLALVPWLCGCYLIDQGRGQLRLRLGQIPLEQATALETDPKTKALLAQVPKIKAFGERRLYLKNNSNYEGYYPSLGEGITYVVTAARKTELVPYTWWFPVLGAVPYKGFFDRNSALQLQGQLEQEGYDTHLFAAPAYSTLGWFKDPITTQMLHQGLPSLTETLLHEMTHSTLYKEDQGDFNEQLASFVGEQGMRLYLSEEQGWTKEQFLELDQENTKAEEMGRLIREALPRFETLYQDAALTEPEKLNRRKVLFAELETTLQAQLGWKVTLNNARLLQFRRYNPQDPRFAQTLAQVGGDWQRFWVEVEKEALANPPGR</sequence>
<accession>A0A1F6GT12</accession>
<dbReference type="InterPro" id="IPR014553">
    <property type="entry name" value="Aminopept"/>
</dbReference>
<evidence type="ECO:0008006" key="3">
    <source>
        <dbReference type="Google" id="ProtNLM"/>
    </source>
</evidence>
<comment type="caution">
    <text evidence="1">The sequence shown here is derived from an EMBL/GenBank/DDBJ whole genome shotgun (WGS) entry which is preliminary data.</text>
</comment>
<reference evidence="1 2" key="1">
    <citation type="journal article" date="2016" name="Nat. Commun.">
        <title>Thousands of microbial genomes shed light on interconnected biogeochemical processes in an aquifer system.</title>
        <authorList>
            <person name="Anantharaman K."/>
            <person name="Brown C.T."/>
            <person name="Hug L.A."/>
            <person name="Sharon I."/>
            <person name="Castelle C.J."/>
            <person name="Probst A.J."/>
            <person name="Thomas B.C."/>
            <person name="Singh A."/>
            <person name="Wilkins M.J."/>
            <person name="Karaoz U."/>
            <person name="Brodie E.L."/>
            <person name="Williams K.H."/>
            <person name="Hubbard S.S."/>
            <person name="Banfield J.F."/>
        </authorList>
    </citation>
    <scope>NUCLEOTIDE SEQUENCE [LARGE SCALE GENOMIC DNA]</scope>
</reference>
<dbReference type="AlphaFoldDB" id="A0A1F6GT12"/>
<gene>
    <name evidence="1" type="ORF">A2557_02805</name>
</gene>
<protein>
    <recommendedName>
        <fullName evidence="3">Aminopeptidase</fullName>
    </recommendedName>
</protein>